<keyword evidence="2 4" id="KW-0472">Membrane</keyword>
<dbReference type="SUPFAM" id="SSF48452">
    <property type="entry name" value="TPR-like"/>
    <property type="match status" value="1"/>
</dbReference>
<dbReference type="RefSeq" id="WP_154917129.1">
    <property type="nucleotide sequence ID" value="NZ_VUOE01000001.1"/>
</dbReference>
<keyword evidence="5" id="KW-0732">Signal</keyword>
<evidence type="ECO:0000256" key="2">
    <source>
        <dbReference type="ARBA" id="ARBA00023136"/>
    </source>
</evidence>
<feature type="chain" id="PRO_5022706286" evidence="5">
    <location>
        <begin position="21"/>
        <end position="639"/>
    </location>
</feature>
<organism evidence="7 8">
    <name type="scientific">Maribacter flavus</name>
    <dbReference type="NCBI Taxonomy" id="1658664"/>
    <lineage>
        <taxon>Bacteria</taxon>
        <taxon>Pseudomonadati</taxon>
        <taxon>Bacteroidota</taxon>
        <taxon>Flavobacteriia</taxon>
        <taxon>Flavobacteriales</taxon>
        <taxon>Flavobacteriaceae</taxon>
        <taxon>Maribacter</taxon>
    </lineage>
</organism>
<protein>
    <submittedName>
        <fullName evidence="7">OmpA family protein</fullName>
    </submittedName>
</protein>
<keyword evidence="3" id="KW-0998">Cell outer membrane</keyword>
<accession>A0A5B2TY30</accession>
<evidence type="ECO:0000313" key="8">
    <source>
        <dbReference type="Proteomes" id="UP000323188"/>
    </source>
</evidence>
<dbReference type="PRINTS" id="PR01021">
    <property type="entry name" value="OMPADOMAIN"/>
</dbReference>
<dbReference type="PANTHER" id="PTHR30329">
    <property type="entry name" value="STATOR ELEMENT OF FLAGELLAR MOTOR COMPLEX"/>
    <property type="match status" value="1"/>
</dbReference>
<proteinExistence type="predicted"/>
<sequence length="639" mass="71864">MKVTTYIFLLFIALPSLLFSQGKNSKGDNYFYGYQYQKAITEYQKEQQKGSLSNSQLLNLADSYFKVGNYKNASEIYQEVNKKDSIMTVLQFNQLLQSLSKTSNKERVQTFLRSKSPVLSNELMENAEFNFQILEMGANNANTVDLVNLPINSPQTDFSPAFYKNKLLFSSSRPLKSKGVYVPSGESYLDIYEVAISDTGKTGVVQLFDQVPDSKFHKSTPFYSEENERLFYILSNAEEGELTYDENGKNSLAMGMSYNSGQFRFLLKNLSTSFYYPFFDDATDRLYFAANFDDSYGGTDLYYVSTNNGQVMSAPVNLGPRVNSPGNEIAPFIFDGSLYFSSDVFYGLGGMDVYKSRIQSRDVYGIPVNLGEGINSKEDDFGFIIKQENDTYMGYLASNRPGGKGGDDIYAFRMDAMPGLKTFALRGTVVDASSNQGIGKAQIKLLDNEGNVLKELYSAENGDFTVEIPWQDEITVQSGKGEFSAYSKSYSGKQLEEIQKSPYSISLLQLEDLVEETEGKKVVRLKKFYFPKGNSTLTPEITMELDKVVEAVQNFPDIKLRIETHTDSRGSNATNQKLSQERSDVVRYYLVSKGVPSETILESIGYGEENIKNNCTNGVYCLDFLHKQNERTLIEVVSN</sequence>
<dbReference type="PANTHER" id="PTHR30329:SF21">
    <property type="entry name" value="LIPOPROTEIN YIAD-RELATED"/>
    <property type="match status" value="1"/>
</dbReference>
<dbReference type="EMBL" id="VUOE01000001">
    <property type="protein sequence ID" value="KAA2218560.1"/>
    <property type="molecule type" value="Genomic_DNA"/>
</dbReference>
<evidence type="ECO:0000313" key="7">
    <source>
        <dbReference type="EMBL" id="KAA2218560.1"/>
    </source>
</evidence>
<evidence type="ECO:0000259" key="6">
    <source>
        <dbReference type="PROSITE" id="PS51123"/>
    </source>
</evidence>
<evidence type="ECO:0000256" key="1">
    <source>
        <dbReference type="ARBA" id="ARBA00004442"/>
    </source>
</evidence>
<dbReference type="InterPro" id="IPR011990">
    <property type="entry name" value="TPR-like_helical_dom_sf"/>
</dbReference>
<feature type="domain" description="OmpA-like" evidence="6">
    <location>
        <begin position="518"/>
        <end position="639"/>
    </location>
</feature>
<feature type="signal peptide" evidence="5">
    <location>
        <begin position="1"/>
        <end position="20"/>
    </location>
</feature>
<comment type="subcellular location">
    <subcellularLocation>
        <location evidence="1">Cell outer membrane</location>
    </subcellularLocation>
</comment>
<dbReference type="CDD" id="cd07185">
    <property type="entry name" value="OmpA_C-like"/>
    <property type="match status" value="1"/>
</dbReference>
<dbReference type="PROSITE" id="PS51123">
    <property type="entry name" value="OMPA_2"/>
    <property type="match status" value="1"/>
</dbReference>
<dbReference type="AlphaFoldDB" id="A0A5B2TY30"/>
<gene>
    <name evidence="7" type="ORF">F0361_02760</name>
</gene>
<dbReference type="Proteomes" id="UP000323188">
    <property type="component" value="Unassembled WGS sequence"/>
</dbReference>
<dbReference type="SUPFAM" id="SSF103088">
    <property type="entry name" value="OmpA-like"/>
    <property type="match status" value="1"/>
</dbReference>
<evidence type="ECO:0000256" key="5">
    <source>
        <dbReference type="SAM" id="SignalP"/>
    </source>
</evidence>
<dbReference type="Pfam" id="PF00691">
    <property type="entry name" value="OmpA"/>
    <property type="match status" value="1"/>
</dbReference>
<dbReference type="Gene3D" id="1.25.40.10">
    <property type="entry name" value="Tetratricopeptide repeat domain"/>
    <property type="match status" value="1"/>
</dbReference>
<comment type="caution">
    <text evidence="7">The sequence shown here is derived from an EMBL/GenBank/DDBJ whole genome shotgun (WGS) entry which is preliminary data.</text>
</comment>
<dbReference type="SUPFAM" id="SSF82171">
    <property type="entry name" value="DPP6 N-terminal domain-like"/>
    <property type="match status" value="1"/>
</dbReference>
<dbReference type="InterPro" id="IPR006664">
    <property type="entry name" value="OMP_bac"/>
</dbReference>
<dbReference type="Gene3D" id="3.30.1330.60">
    <property type="entry name" value="OmpA-like domain"/>
    <property type="match status" value="1"/>
</dbReference>
<evidence type="ECO:0000256" key="3">
    <source>
        <dbReference type="ARBA" id="ARBA00023237"/>
    </source>
</evidence>
<dbReference type="GO" id="GO:0009279">
    <property type="term" value="C:cell outer membrane"/>
    <property type="evidence" value="ECO:0007669"/>
    <property type="project" value="UniProtKB-SubCell"/>
</dbReference>
<name>A0A5B2TY30_9FLAO</name>
<dbReference type="InterPro" id="IPR006665">
    <property type="entry name" value="OmpA-like"/>
</dbReference>
<reference evidence="7 8" key="1">
    <citation type="submission" date="2019-09" db="EMBL/GenBank/DDBJ databases">
        <authorList>
            <person name="Khan S.A."/>
            <person name="Jeon C.O."/>
            <person name="Chun B.H."/>
            <person name="Jeong S.E."/>
        </authorList>
    </citation>
    <scope>NUCLEOTIDE SEQUENCE [LARGE SCALE GENOMIC DNA]</scope>
    <source>
        <strain evidence="7 8">KCTC 42508</strain>
    </source>
</reference>
<dbReference type="InterPro" id="IPR050330">
    <property type="entry name" value="Bact_OuterMem_StrucFunc"/>
</dbReference>
<evidence type="ECO:0000256" key="4">
    <source>
        <dbReference type="PROSITE-ProRule" id="PRU00473"/>
    </source>
</evidence>
<dbReference type="InterPro" id="IPR036737">
    <property type="entry name" value="OmpA-like_sf"/>
</dbReference>